<accession>W9XC32</accession>
<keyword evidence="2" id="KW-1185">Reference proteome</keyword>
<dbReference type="OrthoDB" id="2426273at2759"/>
<organism evidence="1 2">
    <name type="scientific">Cladophialophora psammophila CBS 110553</name>
    <dbReference type="NCBI Taxonomy" id="1182543"/>
    <lineage>
        <taxon>Eukaryota</taxon>
        <taxon>Fungi</taxon>
        <taxon>Dikarya</taxon>
        <taxon>Ascomycota</taxon>
        <taxon>Pezizomycotina</taxon>
        <taxon>Eurotiomycetes</taxon>
        <taxon>Chaetothyriomycetidae</taxon>
        <taxon>Chaetothyriales</taxon>
        <taxon>Herpotrichiellaceae</taxon>
        <taxon>Cladophialophora</taxon>
    </lineage>
</organism>
<protein>
    <recommendedName>
        <fullName evidence="3">Heterokaryon incompatibility domain-containing protein</fullName>
    </recommendedName>
</protein>
<comment type="caution">
    <text evidence="1">The sequence shown here is derived from an EMBL/GenBank/DDBJ whole genome shotgun (WGS) entry which is preliminary data.</text>
</comment>
<dbReference type="GeneID" id="19187508"/>
<name>W9XC32_9EURO</name>
<dbReference type="eggNOG" id="ENOG502SK6F">
    <property type="taxonomic scope" value="Eukaryota"/>
</dbReference>
<dbReference type="HOGENOM" id="CLU_1855073_0_0_1"/>
<dbReference type="AlphaFoldDB" id="W9XC32"/>
<evidence type="ECO:0000313" key="2">
    <source>
        <dbReference type="Proteomes" id="UP000019471"/>
    </source>
</evidence>
<dbReference type="EMBL" id="AMGX01000003">
    <property type="protein sequence ID" value="EXJ74481.1"/>
    <property type="molecule type" value="Genomic_DNA"/>
</dbReference>
<evidence type="ECO:0000313" key="1">
    <source>
        <dbReference type="EMBL" id="EXJ74481.1"/>
    </source>
</evidence>
<dbReference type="RefSeq" id="XP_007741581.1">
    <property type="nucleotide sequence ID" value="XM_007743391.1"/>
</dbReference>
<dbReference type="Proteomes" id="UP000019471">
    <property type="component" value="Unassembled WGS sequence"/>
</dbReference>
<gene>
    <name evidence="1" type="ORF">A1O5_02777</name>
</gene>
<reference evidence="1 2" key="1">
    <citation type="submission" date="2013-03" db="EMBL/GenBank/DDBJ databases">
        <title>The Genome Sequence of Cladophialophora psammophila CBS 110553.</title>
        <authorList>
            <consortium name="The Broad Institute Genomics Platform"/>
            <person name="Cuomo C."/>
            <person name="de Hoog S."/>
            <person name="Gorbushina A."/>
            <person name="Walker B."/>
            <person name="Young S.K."/>
            <person name="Zeng Q."/>
            <person name="Gargeya S."/>
            <person name="Fitzgerald M."/>
            <person name="Haas B."/>
            <person name="Abouelleil A."/>
            <person name="Allen A.W."/>
            <person name="Alvarado L."/>
            <person name="Arachchi H.M."/>
            <person name="Berlin A.M."/>
            <person name="Chapman S.B."/>
            <person name="Gainer-Dewar J."/>
            <person name="Goldberg J."/>
            <person name="Griggs A."/>
            <person name="Gujja S."/>
            <person name="Hansen M."/>
            <person name="Howarth C."/>
            <person name="Imamovic A."/>
            <person name="Ireland A."/>
            <person name="Larimer J."/>
            <person name="McCowan C."/>
            <person name="Murphy C."/>
            <person name="Pearson M."/>
            <person name="Poon T.W."/>
            <person name="Priest M."/>
            <person name="Roberts A."/>
            <person name="Saif S."/>
            <person name="Shea T."/>
            <person name="Sisk P."/>
            <person name="Sykes S."/>
            <person name="Wortman J."/>
            <person name="Nusbaum C."/>
            <person name="Birren B."/>
        </authorList>
    </citation>
    <scope>NUCLEOTIDE SEQUENCE [LARGE SCALE GENOMIC DNA]</scope>
    <source>
        <strain evidence="1 2">CBS 110553</strain>
    </source>
</reference>
<proteinExistence type="predicted"/>
<dbReference type="PANTHER" id="PTHR39596">
    <property type="match status" value="1"/>
</dbReference>
<dbReference type="STRING" id="1182543.W9XC32"/>
<evidence type="ECO:0008006" key="3">
    <source>
        <dbReference type="Google" id="ProtNLM"/>
    </source>
</evidence>
<dbReference type="PANTHER" id="PTHR39596:SF4">
    <property type="entry name" value="HET DOMAIN PROTEIN (AFU_ORTHOLOGUE AFUA_3G03140)-RELATED"/>
    <property type="match status" value="1"/>
</dbReference>
<sequence length="138" mass="15382">MMVWDEVSYGNIEGARAISIKHSDRATIRYCQASPKTLSVSHVWAHGAGGRPHTGMNACLHARLVQLAREIECDSYRMDTPCIPENHELRSEAVANINGIFTVSRMTLIWDTDIMSIDISDGSIEKMETLFSVLLVCD</sequence>